<evidence type="ECO:0000313" key="6">
    <source>
        <dbReference type="EMBL" id="NSE17476.1"/>
    </source>
</evidence>
<reference evidence="3 7" key="1">
    <citation type="submission" date="2015-09" db="EMBL/GenBank/DDBJ databases">
        <authorList>
            <consortium name="Pathogen Informatics"/>
        </authorList>
    </citation>
    <scope>NUCLEOTIDE SEQUENCE [LARGE SCALE GENOMIC DNA]</scope>
    <source>
        <strain evidence="3 7">2789STDY5834885</strain>
    </source>
</reference>
<gene>
    <name evidence="3" type="ORF">ERS852498_03326</name>
    <name evidence="6" type="ORF">G5B05_13960</name>
    <name evidence="4" type="ORF">JTJ23_00910</name>
    <name evidence="5" type="ORF">L0N21_13900</name>
</gene>
<dbReference type="RefSeq" id="WP_055268197.1">
    <property type="nucleotide sequence ID" value="NZ_CABJFB010000022.1"/>
</dbReference>
<dbReference type="Proteomes" id="UP000095709">
    <property type="component" value="Unassembled WGS sequence"/>
</dbReference>
<proteinExistence type="predicted"/>
<reference evidence="5" key="5">
    <citation type="submission" date="2022-01" db="EMBL/GenBank/DDBJ databases">
        <title>Collection of gut derived symbiotic bacterial strains cultured from healthy donors.</title>
        <authorList>
            <person name="Lin H."/>
            <person name="Kohout C."/>
            <person name="Waligurski E."/>
            <person name="Pamer E.G."/>
        </authorList>
    </citation>
    <scope>NUCLEOTIDE SEQUENCE</scope>
    <source>
        <strain evidence="5">DFI.5.49</strain>
    </source>
</reference>
<reference evidence="4" key="4">
    <citation type="submission" date="2021-02" db="EMBL/GenBank/DDBJ databases">
        <title>Metagenome-assembled genomes from human diarrheal sample B26.</title>
        <authorList>
            <person name="Ateba T.P."/>
            <person name="Alayande K.A."/>
            <person name="Mwanza M."/>
        </authorList>
    </citation>
    <scope>NUCLEOTIDE SEQUENCE</scope>
    <source>
        <strain evidence="4">06WH</strain>
    </source>
</reference>
<keyword evidence="1" id="KW-0472">Membrane</keyword>
<feature type="domain" description="Phosphatidic acid phosphatase type 2/haloperoxidase" evidence="2">
    <location>
        <begin position="128"/>
        <end position="204"/>
    </location>
</feature>
<dbReference type="Pfam" id="PF01569">
    <property type="entry name" value="PAP2"/>
    <property type="match status" value="1"/>
</dbReference>
<feature type="transmembrane region" description="Helical" evidence="1">
    <location>
        <begin position="51"/>
        <end position="71"/>
    </location>
</feature>
<evidence type="ECO:0000313" key="5">
    <source>
        <dbReference type="EMBL" id="MCG4766589.1"/>
    </source>
</evidence>
<evidence type="ECO:0000259" key="2">
    <source>
        <dbReference type="Pfam" id="PF01569"/>
    </source>
</evidence>
<dbReference type="GeneID" id="79856728"/>
<evidence type="ECO:0000313" key="4">
    <source>
        <dbReference type="EMBL" id="MBN2952170.1"/>
    </source>
</evidence>
<dbReference type="Gene3D" id="1.20.144.10">
    <property type="entry name" value="Phosphatidic acid phosphatase type 2/haloperoxidase"/>
    <property type="match status" value="1"/>
</dbReference>
<reference evidence="6 8" key="2">
    <citation type="journal article" date="2020" name="Cell Host Microbe">
        <title>Functional and Genomic Variation between Human-Derived Isolates of Lachnospiraceae Reveals Inter- and Intra-Species Diversity.</title>
        <authorList>
            <person name="Sorbara M.T."/>
            <person name="Littmann E.R."/>
            <person name="Fontana E."/>
            <person name="Moody T.U."/>
            <person name="Kohout C.E."/>
            <person name="Gjonbalaj M."/>
            <person name="Eaton V."/>
            <person name="Seok R."/>
            <person name="Leiner I.M."/>
            <person name="Pamer E.G."/>
        </authorList>
    </citation>
    <scope>NUCLEOTIDE SEQUENCE [LARGE SCALE GENOMIC DNA]</scope>
    <source>
        <strain evidence="6 8">MSK.14.54</strain>
    </source>
</reference>
<dbReference type="InterPro" id="IPR036938">
    <property type="entry name" value="PAP2/HPO_sf"/>
</dbReference>
<keyword evidence="8" id="KW-1185">Reference proteome</keyword>
<keyword evidence="1" id="KW-1133">Transmembrane helix</keyword>
<organism evidence="3 7">
    <name type="scientific">Fusicatenibacter saccharivorans</name>
    <dbReference type="NCBI Taxonomy" id="1150298"/>
    <lineage>
        <taxon>Bacteria</taxon>
        <taxon>Bacillati</taxon>
        <taxon>Bacillota</taxon>
        <taxon>Clostridia</taxon>
        <taxon>Lachnospirales</taxon>
        <taxon>Lachnospiraceae</taxon>
        <taxon>Fusicatenibacter</taxon>
    </lineage>
</organism>
<name>A0A174SQ69_9FIRM</name>
<accession>A0A174SQ69</accession>
<reference evidence="6" key="3">
    <citation type="submission" date="2020-02" db="EMBL/GenBank/DDBJ databases">
        <authorList>
            <person name="Littmann E."/>
            <person name="Sorbara M."/>
        </authorList>
    </citation>
    <scope>NUCLEOTIDE SEQUENCE</scope>
    <source>
        <strain evidence="6">MSK.14.54</strain>
    </source>
</reference>
<dbReference type="Proteomes" id="UP001199915">
    <property type="component" value="Unassembled WGS sequence"/>
</dbReference>
<keyword evidence="1" id="KW-0812">Transmembrane</keyword>
<dbReference type="Proteomes" id="UP000737612">
    <property type="component" value="Unassembled WGS sequence"/>
</dbReference>
<feature type="transmembrane region" description="Helical" evidence="1">
    <location>
        <begin position="9"/>
        <end position="27"/>
    </location>
</feature>
<dbReference type="SUPFAM" id="SSF48317">
    <property type="entry name" value="Acid phosphatase/Vanadium-dependent haloperoxidase"/>
    <property type="match status" value="1"/>
</dbReference>
<dbReference type="EMBL" id="JAKNFS010000021">
    <property type="protein sequence ID" value="MCG4766589.1"/>
    <property type="molecule type" value="Genomic_DNA"/>
</dbReference>
<dbReference type="Proteomes" id="UP000768180">
    <property type="component" value="Unassembled WGS sequence"/>
</dbReference>
<feature type="transmembrane region" description="Helical" evidence="1">
    <location>
        <begin position="162"/>
        <end position="179"/>
    </location>
</feature>
<evidence type="ECO:0000313" key="7">
    <source>
        <dbReference type="Proteomes" id="UP000095709"/>
    </source>
</evidence>
<evidence type="ECO:0000256" key="1">
    <source>
        <dbReference type="SAM" id="Phobius"/>
    </source>
</evidence>
<dbReference type="EMBL" id="JAAITQ010000033">
    <property type="protein sequence ID" value="NSE17476.1"/>
    <property type="molecule type" value="Genomic_DNA"/>
</dbReference>
<dbReference type="AlphaFoldDB" id="A0A174SQ69"/>
<protein>
    <submittedName>
        <fullName evidence="3">PAP2 superfamily</fullName>
    </submittedName>
    <submittedName>
        <fullName evidence="4">Phosphatase PAP2 family protein</fullName>
    </submittedName>
</protein>
<evidence type="ECO:0000313" key="8">
    <source>
        <dbReference type="Proteomes" id="UP000768180"/>
    </source>
</evidence>
<evidence type="ECO:0000313" key="3">
    <source>
        <dbReference type="EMBL" id="CUP98501.1"/>
    </source>
</evidence>
<sequence>MKTIKKYKHFLPVVVYGIFYLKCFQYLETHITKGYHLIHTPFDDMIPFCEFFVIPYFMWFGYIAWSVLYFGFCNKNRREYYQLIINLGIGMTAFLVISYLYPNGQNLRPTVFPRENIFTDLVRGLYLTDTPTNVFPSIHVYNSVAVAVAVEHSEQLKNRPVFRNVCLGLTVLIVFSTMFLKQHSVSDVCCALVMNAGTCMLLYRPAKAGNALRTREKKAKYRM</sequence>
<dbReference type="InterPro" id="IPR000326">
    <property type="entry name" value="PAP2/HPO"/>
</dbReference>
<feature type="transmembrane region" description="Helical" evidence="1">
    <location>
        <begin position="83"/>
        <end position="101"/>
    </location>
</feature>
<dbReference type="EMBL" id="CZAL01000027">
    <property type="protein sequence ID" value="CUP98501.1"/>
    <property type="molecule type" value="Genomic_DNA"/>
</dbReference>
<dbReference type="EMBL" id="JAFHBD010000003">
    <property type="protein sequence ID" value="MBN2952170.1"/>
    <property type="molecule type" value="Genomic_DNA"/>
</dbReference>